<evidence type="ECO:0000313" key="2">
    <source>
        <dbReference type="EMBL" id="KAG7426159.1"/>
    </source>
</evidence>
<accession>A0A8J5PVS6</accession>
<sequence>MTPKLSSARKRGRPSLNGALLSPDYPTQRALHAAQRIHQACGMWPTEFCKGFVPETWGIRLIEGLSALVSLVVAAENVELDEVRHRLKVFATSHPRLDRPRLRKSDIAKVRKWLRRMGIDTKQTRRWNGRADDQVDEDETADSEGTEANSEPVDEIIALGPREDLGEYEDEDKEETEEDPDLTVEEEESAPHERNLWSRNRDIGDIPDDEPMEDTMAANPRSAPATTNGQSRGSPVASSSGSNAAESSARPRRNFQPPSRLVHDTPQGSIRRPEGPDEQVSASSAATTPRAFQSSTQPREPPSSQTMAPLPSASQNAQGAQRSGVQPLKQTASSVPGNPQTPVSLPATIPQGTMRLPQQPGSQGSATAAQNSIQLRAQSAESLPTPQSARQPDQRSSSRPSMAATSSQSSSAPRAQASSQLALSHRTSTTSQASQSSQQQPNHRPSASTNATPQASLYSHLGGSQPSTPRPIAPAGVNKRPAPSSPANTFTSTNSFINQTTASISESLTALSTKRQKTADVQRPSLQVTGSLDWNALLPTGDEFRASLKAASAALEPHIKSFEELLTSINDEHRRLTAVERSLRLKNDEQVKDHKKPKTRSRM</sequence>
<proteinExistence type="predicted"/>
<comment type="caution">
    <text evidence="2">The sequence shown here is derived from an EMBL/GenBank/DDBJ whole genome shotgun (WGS) entry which is preliminary data.</text>
</comment>
<feature type="compositionally biased region" description="Polar residues" evidence="1">
    <location>
        <begin position="441"/>
        <end position="467"/>
    </location>
</feature>
<feature type="compositionally biased region" description="Acidic residues" evidence="1">
    <location>
        <begin position="134"/>
        <end position="145"/>
    </location>
</feature>
<feature type="compositionally biased region" description="Acidic residues" evidence="1">
    <location>
        <begin position="166"/>
        <end position="188"/>
    </location>
</feature>
<name>A0A8J5PVS6_FUSOX</name>
<organism evidence="2 3">
    <name type="scientific">Fusarium oxysporum f. sp. raphani</name>
    <dbReference type="NCBI Taxonomy" id="96318"/>
    <lineage>
        <taxon>Eukaryota</taxon>
        <taxon>Fungi</taxon>
        <taxon>Dikarya</taxon>
        <taxon>Ascomycota</taxon>
        <taxon>Pezizomycotina</taxon>
        <taxon>Sordariomycetes</taxon>
        <taxon>Hypocreomycetidae</taxon>
        <taxon>Hypocreales</taxon>
        <taxon>Nectriaceae</taxon>
        <taxon>Fusarium</taxon>
        <taxon>Fusarium oxysporum species complex</taxon>
    </lineage>
</organism>
<feature type="compositionally biased region" description="Basic and acidic residues" evidence="1">
    <location>
        <begin position="124"/>
        <end position="133"/>
    </location>
</feature>
<dbReference type="AlphaFoldDB" id="A0A8J5PVS6"/>
<feature type="compositionally biased region" description="Low complexity" evidence="1">
    <location>
        <begin position="229"/>
        <end position="248"/>
    </location>
</feature>
<feature type="compositionally biased region" description="Low complexity" evidence="1">
    <location>
        <begin position="386"/>
        <end position="440"/>
    </location>
</feature>
<protein>
    <submittedName>
        <fullName evidence="2">Uncharacterized protein</fullName>
    </submittedName>
</protein>
<feature type="region of interest" description="Disordered" evidence="1">
    <location>
        <begin position="124"/>
        <end position="494"/>
    </location>
</feature>
<gene>
    <name evidence="2" type="ORF">Forpi1262_v012969</name>
</gene>
<feature type="compositionally biased region" description="Polar residues" evidence="1">
    <location>
        <begin position="280"/>
        <end position="343"/>
    </location>
</feature>
<feature type="region of interest" description="Disordered" evidence="1">
    <location>
        <begin position="1"/>
        <end position="21"/>
    </location>
</feature>
<dbReference type="EMBL" id="JAELUR010000010">
    <property type="protein sequence ID" value="KAG7426159.1"/>
    <property type="molecule type" value="Genomic_DNA"/>
</dbReference>
<evidence type="ECO:0000313" key="3">
    <source>
        <dbReference type="Proteomes" id="UP000693942"/>
    </source>
</evidence>
<feature type="compositionally biased region" description="Basic and acidic residues" evidence="1">
    <location>
        <begin position="189"/>
        <end position="204"/>
    </location>
</feature>
<evidence type="ECO:0000256" key="1">
    <source>
        <dbReference type="SAM" id="MobiDB-lite"/>
    </source>
</evidence>
<feature type="compositionally biased region" description="Polar residues" evidence="1">
    <location>
        <begin position="359"/>
        <end position="385"/>
    </location>
</feature>
<dbReference type="Proteomes" id="UP000693942">
    <property type="component" value="Unassembled WGS sequence"/>
</dbReference>
<reference evidence="2" key="1">
    <citation type="submission" date="2021-04" db="EMBL/GenBank/DDBJ databases">
        <title>First draft genome resource for Brassicaceae pathogens Fusarium oxysporum f. sp. raphani and Fusarium oxysporum f. sp. rapae.</title>
        <authorList>
            <person name="Asai S."/>
        </authorList>
    </citation>
    <scope>NUCLEOTIDE SEQUENCE</scope>
    <source>
        <strain evidence="2">Tf1262</strain>
    </source>
</reference>
<feature type="compositionally biased region" description="Polar residues" evidence="1">
    <location>
        <begin position="485"/>
        <end position="494"/>
    </location>
</feature>